<reference evidence="1 2" key="1">
    <citation type="submission" date="2018-08" db="EMBL/GenBank/DDBJ databases">
        <title>A genome reference for cultivated species of the human gut microbiota.</title>
        <authorList>
            <person name="Zou Y."/>
            <person name="Xue W."/>
            <person name="Luo G."/>
        </authorList>
    </citation>
    <scope>NUCLEOTIDE SEQUENCE [LARGE SCALE GENOMIC DNA]</scope>
    <source>
        <strain evidence="1 2">AM28-23</strain>
    </source>
</reference>
<dbReference type="Pfam" id="PF18960">
    <property type="entry name" value="DUF5702"/>
    <property type="match status" value="1"/>
</dbReference>
<protein>
    <submittedName>
        <fullName evidence="1">Uncharacterized protein</fullName>
    </submittedName>
</protein>
<accession>A0A414EFB3</accession>
<proteinExistence type="predicted"/>
<comment type="caution">
    <text evidence="1">The sequence shown here is derived from an EMBL/GenBank/DDBJ whole genome shotgun (WGS) entry which is preliminary data.</text>
</comment>
<name>A0A414EFB3_9FIRM</name>
<dbReference type="EMBL" id="QSKF01000002">
    <property type="protein sequence ID" value="RHE41458.1"/>
    <property type="molecule type" value="Genomic_DNA"/>
</dbReference>
<dbReference type="RefSeq" id="WP_118041026.1">
    <property type="nucleotide sequence ID" value="NZ_CABJFK010000002.1"/>
</dbReference>
<organism evidence="1 2">
    <name type="scientific">Blautia obeum</name>
    <dbReference type="NCBI Taxonomy" id="40520"/>
    <lineage>
        <taxon>Bacteria</taxon>
        <taxon>Bacillati</taxon>
        <taxon>Bacillota</taxon>
        <taxon>Clostridia</taxon>
        <taxon>Lachnospirales</taxon>
        <taxon>Lachnospiraceae</taxon>
        <taxon>Blautia</taxon>
    </lineage>
</organism>
<evidence type="ECO:0000313" key="2">
    <source>
        <dbReference type="Proteomes" id="UP000283745"/>
    </source>
</evidence>
<dbReference type="InterPro" id="IPR043756">
    <property type="entry name" value="DUF5702"/>
</dbReference>
<sequence>MEKKGSITVFLALILSLLLSLVTTGIQSVQAAAARTQILNSMDIGLYSLFGQYDRFLMKEYDLFFIDGAQGNSDLNLAAVYDNLESYMKPVLKQNSQKLALKQGGFTGYRLATDEGGEIFFRQAVTFMRDTLGSQGVGLLLDRYHKKEEKIRQAEEAGRQSEDGNSLENYDAEMDSAAQKSQEAEAASKSETGSGAEDIFGSGEESGGNAGGNEIVEAPKPPAVTNPIPIIKQIRKMGLLDLVIPADRGISENQISLSNLVSHRQLQEGINLPTENIQTSSATSQILYQQYLMEHLGNYREPSTAGLKYQIEYLLGGKSSDRENLQTVARRLLLIREGINVSALMTDASKRAQIQALALAVASGFLIPPAAVVIETALILCWSFAESIVDLRELFHGGKVPLVKSPADWQLSLENLSNFLQEMDSERKDVEGGMSYEDYLQVLLLSTSRSQKLKRGMDMIEAEIRATKGREQFRLDCCIEAIEVSVDVRANRSRTYTVTKQYSYI</sequence>
<dbReference type="Proteomes" id="UP000283745">
    <property type="component" value="Unassembled WGS sequence"/>
</dbReference>
<evidence type="ECO:0000313" key="1">
    <source>
        <dbReference type="EMBL" id="RHE41458.1"/>
    </source>
</evidence>
<gene>
    <name evidence="1" type="ORF">DW740_03975</name>
</gene>
<dbReference type="AlphaFoldDB" id="A0A414EFB3"/>